<proteinExistence type="predicted"/>
<reference evidence="2" key="1">
    <citation type="submission" date="2017-10" db="EMBL/GenBank/DDBJ databases">
        <authorList>
            <person name="Toshchakov S.V."/>
            <person name="Goeva M.A."/>
        </authorList>
    </citation>
    <scope>NUCLEOTIDE SEQUENCE [LARGE SCALE GENOMIC DNA]</scope>
    <source>
        <strain evidence="2">JR1/69-1-13</strain>
    </source>
</reference>
<organism evidence="1 2">
    <name type="scientific">Teichococcus aestuarii</name>
    <dbReference type="NCBI Taxonomy" id="568898"/>
    <lineage>
        <taxon>Bacteria</taxon>
        <taxon>Pseudomonadati</taxon>
        <taxon>Pseudomonadota</taxon>
        <taxon>Alphaproteobacteria</taxon>
        <taxon>Acetobacterales</taxon>
        <taxon>Roseomonadaceae</taxon>
        <taxon>Roseomonas</taxon>
    </lineage>
</organism>
<evidence type="ECO:0000313" key="2">
    <source>
        <dbReference type="Proteomes" id="UP000245048"/>
    </source>
</evidence>
<protein>
    <submittedName>
        <fullName evidence="1">Uncharacterized protein</fullName>
    </submittedName>
</protein>
<dbReference type="Proteomes" id="UP000245048">
    <property type="component" value="Unassembled WGS sequence"/>
</dbReference>
<name>A0A2U1UZ68_9PROT</name>
<dbReference type="RefSeq" id="WP_109518813.1">
    <property type="nucleotide sequence ID" value="NZ_PDOA01000021.1"/>
</dbReference>
<gene>
    <name evidence="1" type="ORF">CR165_20510</name>
</gene>
<accession>A0A2U1UZ68</accession>
<evidence type="ECO:0000313" key="1">
    <source>
        <dbReference type="EMBL" id="PWC26954.1"/>
    </source>
</evidence>
<sequence>MGLPPPENYLVTQQTSVRTVTGSTAPLEPGHVVVMRDDFAENINYIGHISISAVYGEVKRLVASGHMRRMK</sequence>
<keyword evidence="2" id="KW-1185">Reference proteome</keyword>
<dbReference type="AlphaFoldDB" id="A0A2U1UZ68"/>
<comment type="caution">
    <text evidence="1">The sequence shown here is derived from an EMBL/GenBank/DDBJ whole genome shotgun (WGS) entry which is preliminary data.</text>
</comment>
<dbReference type="EMBL" id="PDOA01000021">
    <property type="protein sequence ID" value="PWC26954.1"/>
    <property type="molecule type" value="Genomic_DNA"/>
</dbReference>